<evidence type="ECO:0000259" key="1">
    <source>
        <dbReference type="Pfam" id="PF09455"/>
    </source>
</evidence>
<dbReference type="EMBL" id="JAVDZE010000008">
    <property type="protein sequence ID" value="MDV3104835.1"/>
    <property type="molecule type" value="Genomic_DNA"/>
</dbReference>
<dbReference type="PANTHER" id="PTHR37169:SF1">
    <property type="entry name" value="CRISPR SYSTEM ENDORIBONUCLEASE CSX1"/>
    <property type="match status" value="1"/>
</dbReference>
<feature type="domain" description="CRISPR system endoribonuclease Csx1-like HEPN" evidence="1">
    <location>
        <begin position="406"/>
        <end position="460"/>
    </location>
</feature>
<dbReference type="NCBIfam" id="TIGR02549">
    <property type="entry name" value="CRISPR_DxTHG"/>
    <property type="match status" value="1"/>
</dbReference>
<proteinExistence type="predicted"/>
<sequence>MRRVLVATWGNPFPWEEIGYRVNCKDWRIEGCNDVEMKNVSTLPVLLKALNPEKTIILVLDTLANLTLRNDVPKKELGSYEMVKKDVEERVRWFIDNKVLPLVEDGKTRELLKEAKIVVAPGIGEFDNASVEGDVLDFYYFVLKTLAEELPTEDTEVFLDLTHGINFMPVLTYRALKNLLGLLAYLRTVRLHVMNSEPIPSGEKPWKEEIVKSKVLNIHLIESEELGPRPMYSIFRDRNDKKKREWSAFISSVANGFPLVFATFYPKINSVMGIIEASLKEFDDSIEVSMKPDIVGKTKVHVVRKRGFNRDFKTAVKLYYLLRVLQGEFGGKYPKEGVTTKELSDITKKLFVKMPRIGVVVEKQVSELSELEEGKGVYEDGTSRRIPGILDKIDKDKKLNDLKKRKGLSYGELRKTIKLGSSSGDSLNPEPGVRNFIAHSGFEYNLVWVRYENGKLVWFYPDKEKVIEFSIEALKMRLPEDGKEVV</sequence>
<accession>A0AAE4NY59</accession>
<dbReference type="InterPro" id="IPR013383">
    <property type="entry name" value="CRISPR-assoc_prot_DxTHG_CS"/>
</dbReference>
<dbReference type="Proteomes" id="UP001245683">
    <property type="component" value="Unassembled WGS sequence"/>
</dbReference>
<dbReference type="Pfam" id="PF22230">
    <property type="entry name" value="Csx1_CARF"/>
    <property type="match status" value="1"/>
</dbReference>
<dbReference type="Pfam" id="PF09455">
    <property type="entry name" value="Csx1_HEPN"/>
    <property type="match status" value="1"/>
</dbReference>
<feature type="domain" description="CRISPR system endoribonuclease Csx1 CARF" evidence="2">
    <location>
        <begin position="4"/>
        <end position="198"/>
    </location>
</feature>
<dbReference type="InterPro" id="IPR053857">
    <property type="entry name" value="Csx1_CARF"/>
</dbReference>
<dbReference type="InterPro" id="IPR019016">
    <property type="entry name" value="Csx1-like_HEPN"/>
</dbReference>
<dbReference type="AlphaFoldDB" id="A0AAE4NY59"/>
<keyword evidence="4" id="KW-1185">Reference proteome</keyword>
<evidence type="ECO:0000313" key="4">
    <source>
        <dbReference type="Proteomes" id="UP001245683"/>
    </source>
</evidence>
<dbReference type="SUPFAM" id="SSF160980">
    <property type="entry name" value="SSO1389-like"/>
    <property type="match status" value="1"/>
</dbReference>
<dbReference type="PANTHER" id="PTHR37169">
    <property type="entry name" value="CRISPR SYSTEM ENDORIBONUCLEASE CSX1-RELATED"/>
    <property type="match status" value="1"/>
</dbReference>
<protein>
    <submittedName>
        <fullName evidence="3">CRISPR-associated CARF protein Csx1</fullName>
    </submittedName>
</protein>
<organism evidence="3 4">
    <name type="scientific">Thermococcus waiotapuensis</name>
    <dbReference type="NCBI Taxonomy" id="90909"/>
    <lineage>
        <taxon>Archaea</taxon>
        <taxon>Methanobacteriati</taxon>
        <taxon>Methanobacteriota</taxon>
        <taxon>Thermococci</taxon>
        <taxon>Thermococcales</taxon>
        <taxon>Thermococcaceae</taxon>
        <taxon>Thermococcus</taxon>
    </lineage>
</organism>
<dbReference type="RefSeq" id="WP_315343562.1">
    <property type="nucleotide sequence ID" value="NZ_JAVDZE010000008.1"/>
</dbReference>
<reference evidence="3 4" key="1">
    <citation type="submission" date="2023-08" db="EMBL/GenBank/DDBJ databases">
        <title>Draft genome sequence of Thermococcus waiotapuensis WT1T, a thermophilic sulphur-dependent archaeon from order Thermococcales.</title>
        <authorList>
            <person name="Manners S.H."/>
            <person name="Carere C.R."/>
            <person name="Dhami M.K."/>
            <person name="Dobson R.C.J."/>
            <person name="Stott M.B."/>
        </authorList>
    </citation>
    <scope>NUCLEOTIDE SEQUENCE [LARGE SCALE GENOMIC DNA]</scope>
    <source>
        <strain evidence="3 4">WT1</strain>
    </source>
</reference>
<gene>
    <name evidence="3" type="primary">csx1</name>
    <name evidence="3" type="ORF">RBI02_09865</name>
</gene>
<evidence type="ECO:0000259" key="2">
    <source>
        <dbReference type="Pfam" id="PF22230"/>
    </source>
</evidence>
<dbReference type="NCBIfam" id="TIGR01897">
    <property type="entry name" value="cas_MJ1666"/>
    <property type="match status" value="1"/>
</dbReference>
<dbReference type="Gene3D" id="3.40.50.10640">
    <property type="entry name" value="SSO1389-like"/>
    <property type="match status" value="1"/>
</dbReference>
<dbReference type="InterPro" id="IPR010171">
    <property type="entry name" value="CRISPR_Csx1"/>
</dbReference>
<name>A0AAE4NY59_9EURY</name>
<comment type="caution">
    <text evidence="3">The sequence shown here is derived from an EMBL/GenBank/DDBJ whole genome shotgun (WGS) entry which is preliminary data.</text>
</comment>
<evidence type="ECO:0000313" key="3">
    <source>
        <dbReference type="EMBL" id="MDV3104835.1"/>
    </source>
</evidence>
<dbReference type="InterPro" id="IPR052875">
    <property type="entry name" value="CRISPR_assoc_ribonuclease"/>
</dbReference>